<gene>
    <name evidence="1" type="ORF">ACHAW5_002317</name>
</gene>
<dbReference type="EMBL" id="JALLAZ020001792">
    <property type="protein sequence ID" value="KAL3763813.1"/>
    <property type="molecule type" value="Genomic_DNA"/>
</dbReference>
<dbReference type="Proteomes" id="UP001530315">
    <property type="component" value="Unassembled WGS sequence"/>
</dbReference>
<dbReference type="AlphaFoldDB" id="A0ABD3MJ81"/>
<comment type="caution">
    <text evidence="1">The sequence shown here is derived from an EMBL/GenBank/DDBJ whole genome shotgun (WGS) entry which is preliminary data.</text>
</comment>
<evidence type="ECO:0000313" key="1">
    <source>
        <dbReference type="EMBL" id="KAL3763813.1"/>
    </source>
</evidence>
<name>A0ABD3MJ81_9STRA</name>
<keyword evidence="2" id="KW-1185">Reference proteome</keyword>
<reference evidence="1 2" key="1">
    <citation type="submission" date="2024-10" db="EMBL/GenBank/DDBJ databases">
        <title>Updated reference genomes for cyclostephanoid diatoms.</title>
        <authorList>
            <person name="Roberts W.R."/>
            <person name="Alverson A.J."/>
        </authorList>
    </citation>
    <scope>NUCLEOTIDE SEQUENCE [LARGE SCALE GENOMIC DNA]</scope>
    <source>
        <strain evidence="1 2">AJA276-08</strain>
    </source>
</reference>
<accession>A0ABD3MJ81</accession>
<organism evidence="1 2">
    <name type="scientific">Stephanodiscus triporus</name>
    <dbReference type="NCBI Taxonomy" id="2934178"/>
    <lineage>
        <taxon>Eukaryota</taxon>
        <taxon>Sar</taxon>
        <taxon>Stramenopiles</taxon>
        <taxon>Ochrophyta</taxon>
        <taxon>Bacillariophyta</taxon>
        <taxon>Coscinodiscophyceae</taxon>
        <taxon>Thalassiosirophycidae</taxon>
        <taxon>Stephanodiscales</taxon>
        <taxon>Stephanodiscaceae</taxon>
        <taxon>Stephanodiscus</taxon>
    </lineage>
</organism>
<protein>
    <submittedName>
        <fullName evidence="1">Uncharacterized protein</fullName>
    </submittedName>
</protein>
<sequence>MKHRAVGFSLQYGSYLCWVTSLRACLAFQVTYTSRVSRDPFITTRLSAQHDNDPQQSISSDIADDSLLTTLHADMNARDVATTCMDALLQNDSPRKNSGLEVCFDFSSDRCRAALGGSVEDFILFASNPTFGSMANAKEYIVLSVGPIIPATMTRGAMQTVLIKVTPSKGDNRTFLCCIIELYNQCDRLITVPPYTLKDDATRTSSSSSRTVLPEYNIVRQYVGLEFPMKTSMDLMTVQILDTR</sequence>
<evidence type="ECO:0000313" key="2">
    <source>
        <dbReference type="Proteomes" id="UP001530315"/>
    </source>
</evidence>
<proteinExistence type="predicted"/>